<protein>
    <submittedName>
        <fullName evidence="7">Substrate-binding domain-containing protein</fullName>
    </submittedName>
</protein>
<evidence type="ECO:0000256" key="3">
    <source>
        <dbReference type="ARBA" id="ARBA00023125"/>
    </source>
</evidence>
<dbReference type="RefSeq" id="WP_231819974.1">
    <property type="nucleotide sequence ID" value="NZ_CP082781.1"/>
</dbReference>
<dbReference type="SUPFAM" id="SSF53850">
    <property type="entry name" value="Periplasmic binding protein-like II"/>
    <property type="match status" value="1"/>
</dbReference>
<evidence type="ECO:0000256" key="2">
    <source>
        <dbReference type="ARBA" id="ARBA00023015"/>
    </source>
</evidence>
<feature type="compositionally biased region" description="Basic residues" evidence="5">
    <location>
        <begin position="1"/>
        <end position="12"/>
    </location>
</feature>
<feature type="region of interest" description="Disordered" evidence="5">
    <location>
        <begin position="1"/>
        <end position="54"/>
    </location>
</feature>
<feature type="domain" description="LysR substrate-binding" evidence="6">
    <location>
        <begin position="50"/>
        <end position="237"/>
    </location>
</feature>
<keyword evidence="3" id="KW-0238">DNA-binding</keyword>
<dbReference type="PANTHER" id="PTHR30346">
    <property type="entry name" value="TRANSCRIPTIONAL DUAL REGULATOR HCAR-RELATED"/>
    <property type="match status" value="1"/>
</dbReference>
<keyword evidence="8" id="KW-1185">Reference proteome</keyword>
<evidence type="ECO:0000256" key="4">
    <source>
        <dbReference type="ARBA" id="ARBA00023163"/>
    </source>
</evidence>
<evidence type="ECO:0000256" key="1">
    <source>
        <dbReference type="ARBA" id="ARBA00009437"/>
    </source>
</evidence>
<comment type="similarity">
    <text evidence="1">Belongs to the LysR transcriptional regulatory family.</text>
</comment>
<gene>
    <name evidence="7" type="ORF">K8F61_16790</name>
</gene>
<proteinExistence type="inferred from homology"/>
<reference evidence="7 8" key="1">
    <citation type="submission" date="2023-01" db="EMBL/GenBank/DDBJ databases">
        <title>Characterization of estradiol degrading bacteria Microbacterium sp. MZT7 and reveal degrading genes through genome analysis.</title>
        <authorList>
            <person name="Hao P."/>
            <person name="Gao Y."/>
        </authorList>
    </citation>
    <scope>NUCLEOTIDE SEQUENCE [LARGE SCALE GENOMIC DNA]</scope>
    <source>
        <strain evidence="7 8">MZT7</strain>
    </source>
</reference>
<dbReference type="EMBL" id="CP082781">
    <property type="protein sequence ID" value="UGS26263.1"/>
    <property type="molecule type" value="Genomic_DNA"/>
</dbReference>
<sequence length="244" mass="25915">MKRKGAGGRRPRTGSPRPAAAGRSRAGVGSQGKRAAPSRAARPAPPEQPRTFRLGAVPGAMPGRWIDTWKRRMPHVALELVEIPVATQRDAVLSGWVDIALVREPLERTGLHAIPLYEELPVVVASADSHLLAADELTADDLRGEVLLTTREDVLGPLDLPTADAASGPLDTVADAVATVAAGVGIAVMPMSLARLHHRKAVDHRVLVDGPVAPVLLAWRQDATTPDVETFVGIVRGRTENSSR</sequence>
<name>A0ABY3RQ86_9MICO</name>
<dbReference type="Proteomes" id="UP001199642">
    <property type="component" value="Chromosome"/>
</dbReference>
<organism evidence="7 8">
    <name type="scientific">Microbacterium resistens</name>
    <dbReference type="NCBI Taxonomy" id="156977"/>
    <lineage>
        <taxon>Bacteria</taxon>
        <taxon>Bacillati</taxon>
        <taxon>Actinomycetota</taxon>
        <taxon>Actinomycetes</taxon>
        <taxon>Micrococcales</taxon>
        <taxon>Microbacteriaceae</taxon>
        <taxon>Microbacterium</taxon>
    </lineage>
</organism>
<keyword evidence="4" id="KW-0804">Transcription</keyword>
<dbReference type="Gene3D" id="3.40.190.10">
    <property type="entry name" value="Periplasmic binding protein-like II"/>
    <property type="match status" value="2"/>
</dbReference>
<dbReference type="Gene3D" id="3.40.190.290">
    <property type="match status" value="1"/>
</dbReference>
<dbReference type="InterPro" id="IPR005119">
    <property type="entry name" value="LysR_subst-bd"/>
</dbReference>
<accession>A0ABY3RQ86</accession>
<dbReference type="Pfam" id="PF03466">
    <property type="entry name" value="LysR_substrate"/>
    <property type="match status" value="1"/>
</dbReference>
<evidence type="ECO:0000259" key="6">
    <source>
        <dbReference type="Pfam" id="PF03466"/>
    </source>
</evidence>
<evidence type="ECO:0000313" key="7">
    <source>
        <dbReference type="EMBL" id="UGS26263.1"/>
    </source>
</evidence>
<feature type="compositionally biased region" description="Low complexity" evidence="5">
    <location>
        <begin position="13"/>
        <end position="42"/>
    </location>
</feature>
<dbReference type="PANTHER" id="PTHR30346:SF0">
    <property type="entry name" value="HCA OPERON TRANSCRIPTIONAL ACTIVATOR HCAR"/>
    <property type="match status" value="1"/>
</dbReference>
<keyword evidence="2" id="KW-0805">Transcription regulation</keyword>
<evidence type="ECO:0000313" key="8">
    <source>
        <dbReference type="Proteomes" id="UP001199642"/>
    </source>
</evidence>
<evidence type="ECO:0000256" key="5">
    <source>
        <dbReference type="SAM" id="MobiDB-lite"/>
    </source>
</evidence>